<protein>
    <submittedName>
        <fullName evidence="2">Uncharacterized protein</fullName>
    </submittedName>
</protein>
<dbReference type="Proteomes" id="UP000321328">
    <property type="component" value="Unassembled WGS sequence"/>
</dbReference>
<reference evidence="2 3" key="1">
    <citation type="submission" date="2019-07" db="EMBL/GenBank/DDBJ databases">
        <title>Whole genome shotgun sequence of Pseudonocardia asaccharolytica NBRC 16224.</title>
        <authorList>
            <person name="Hosoyama A."/>
            <person name="Uohara A."/>
            <person name="Ohji S."/>
            <person name="Ichikawa N."/>
        </authorList>
    </citation>
    <scope>NUCLEOTIDE SEQUENCE [LARGE SCALE GENOMIC DNA]</scope>
    <source>
        <strain evidence="2 3">NBRC 16224</strain>
    </source>
</reference>
<keyword evidence="3" id="KW-1185">Reference proteome</keyword>
<gene>
    <name evidence="2" type="ORF">PA7_31490</name>
</gene>
<name>A0A511D3F9_9PSEU</name>
<dbReference type="AlphaFoldDB" id="A0A511D3F9"/>
<organism evidence="2 3">
    <name type="scientific">Pseudonocardia asaccharolytica DSM 44247 = NBRC 16224</name>
    <dbReference type="NCBI Taxonomy" id="1123024"/>
    <lineage>
        <taxon>Bacteria</taxon>
        <taxon>Bacillati</taxon>
        <taxon>Actinomycetota</taxon>
        <taxon>Actinomycetes</taxon>
        <taxon>Pseudonocardiales</taxon>
        <taxon>Pseudonocardiaceae</taxon>
        <taxon>Pseudonocardia</taxon>
    </lineage>
</organism>
<sequence>MTGLDRPDPARRLGFDKSMRQIQARYGDAIRILGDPPPLAELVADVHAIADTLDALGAAGARDVLRTAADHLDALGTDLAVERRYRTLGGPPPKPDQTWANLRLPPPPSASDPAAPPHHRPTRNEPGTNGRT</sequence>
<proteinExistence type="predicted"/>
<dbReference type="RefSeq" id="WP_028930555.1">
    <property type="nucleotide sequence ID" value="NZ_AUII01000012.1"/>
</dbReference>
<evidence type="ECO:0000313" key="2">
    <source>
        <dbReference type="EMBL" id="GEL19312.1"/>
    </source>
</evidence>
<feature type="compositionally biased region" description="Pro residues" evidence="1">
    <location>
        <begin position="104"/>
        <end position="116"/>
    </location>
</feature>
<dbReference type="STRING" id="1123024.GCA_000423625_02843"/>
<accession>A0A511D3F9</accession>
<evidence type="ECO:0000256" key="1">
    <source>
        <dbReference type="SAM" id="MobiDB-lite"/>
    </source>
</evidence>
<comment type="caution">
    <text evidence="2">The sequence shown here is derived from an EMBL/GenBank/DDBJ whole genome shotgun (WGS) entry which is preliminary data.</text>
</comment>
<dbReference type="EMBL" id="BJVI01000035">
    <property type="protein sequence ID" value="GEL19312.1"/>
    <property type="molecule type" value="Genomic_DNA"/>
</dbReference>
<evidence type="ECO:0000313" key="3">
    <source>
        <dbReference type="Proteomes" id="UP000321328"/>
    </source>
</evidence>
<feature type="region of interest" description="Disordered" evidence="1">
    <location>
        <begin position="85"/>
        <end position="132"/>
    </location>
</feature>